<dbReference type="RefSeq" id="WP_114810550.1">
    <property type="nucleotide sequence ID" value="NZ_CP139965.1"/>
</dbReference>
<proteinExistence type="predicted"/>
<dbReference type="Proteomes" id="UP001325479">
    <property type="component" value="Chromosome"/>
</dbReference>
<dbReference type="EMBL" id="CP139965">
    <property type="protein sequence ID" value="WQD79683.1"/>
    <property type="molecule type" value="Genomic_DNA"/>
</dbReference>
<protein>
    <submittedName>
        <fullName evidence="1">Acetyltransferase</fullName>
    </submittedName>
</protein>
<name>A0ABZ0WQX3_9BURK</name>
<gene>
    <name evidence="1" type="ORF">U0042_08385</name>
</gene>
<evidence type="ECO:0000313" key="2">
    <source>
        <dbReference type="Proteomes" id="UP001325479"/>
    </source>
</evidence>
<sequence length="322" mass="34825">MKHFDVFNGDADGICALHQLRLAQPMESTLVTGPKRDVALLRRVEAAAAAGDSVTVLDVSLDANRAPLVALLDRGVDVEFFDHHYAGTVPAHAALSAHIDPAPDVCTSLIVDRHLHGRHRLWAIAGAFGDNLVGPAHAFAVQSRLAQRDEQQLRELGEAMNYNAYGDGEADLIVPPAALYRAVRPYADPFEFIAASSLVEQLADSRRRDMALAHQQRPAAELPCGSVYVLPDAAWSRRVRGAFANALANAEPQRAHAVLSATQRGDFTVSVRAPVGFPYGADRLCRGFATGGGRMAAGGINSLARERFDEFVQMFRHVFETA</sequence>
<organism evidence="1 2">
    <name type="scientific">Paraburkholderia kururiensis</name>
    <dbReference type="NCBI Taxonomy" id="984307"/>
    <lineage>
        <taxon>Bacteria</taxon>
        <taxon>Pseudomonadati</taxon>
        <taxon>Pseudomonadota</taxon>
        <taxon>Betaproteobacteria</taxon>
        <taxon>Burkholderiales</taxon>
        <taxon>Burkholderiaceae</taxon>
        <taxon>Paraburkholderia</taxon>
    </lineage>
</organism>
<dbReference type="InterPro" id="IPR038763">
    <property type="entry name" value="DHH_sf"/>
</dbReference>
<keyword evidence="2" id="KW-1185">Reference proteome</keyword>
<dbReference type="SUPFAM" id="SSF64182">
    <property type="entry name" value="DHH phosphoesterases"/>
    <property type="match status" value="1"/>
</dbReference>
<accession>A0ABZ0WQX3</accession>
<evidence type="ECO:0000313" key="1">
    <source>
        <dbReference type="EMBL" id="WQD79683.1"/>
    </source>
</evidence>
<reference evidence="1 2" key="1">
    <citation type="submission" date="2023-12" db="EMBL/GenBank/DDBJ databases">
        <title>Genome sequencing and assembly of bacterial species from a model synthetic community.</title>
        <authorList>
            <person name="Hogle S.L."/>
        </authorList>
    </citation>
    <scope>NUCLEOTIDE SEQUENCE [LARGE SCALE GENOMIC DNA]</scope>
    <source>
        <strain evidence="1 2">HAMBI 2494</strain>
    </source>
</reference>